<dbReference type="EMBL" id="JADBGQ010000009">
    <property type="protein sequence ID" value="KAG5378434.1"/>
    <property type="molecule type" value="Genomic_DNA"/>
</dbReference>
<comment type="caution">
    <text evidence="1">The sequence shown here is derived from an EMBL/GenBank/DDBJ whole genome shotgun (WGS) entry which is preliminary data.</text>
</comment>
<gene>
    <name evidence="1" type="primary">A07g503550.1_BraROA</name>
    <name evidence="1" type="ORF">IGI04_026276</name>
</gene>
<accession>A0ABQ7KYM2</accession>
<evidence type="ECO:0000313" key="1">
    <source>
        <dbReference type="EMBL" id="KAG5378434.1"/>
    </source>
</evidence>
<organism evidence="1 2">
    <name type="scientific">Brassica rapa subsp. trilocularis</name>
    <dbReference type="NCBI Taxonomy" id="1813537"/>
    <lineage>
        <taxon>Eukaryota</taxon>
        <taxon>Viridiplantae</taxon>
        <taxon>Streptophyta</taxon>
        <taxon>Embryophyta</taxon>
        <taxon>Tracheophyta</taxon>
        <taxon>Spermatophyta</taxon>
        <taxon>Magnoliopsida</taxon>
        <taxon>eudicotyledons</taxon>
        <taxon>Gunneridae</taxon>
        <taxon>Pentapetalae</taxon>
        <taxon>rosids</taxon>
        <taxon>malvids</taxon>
        <taxon>Brassicales</taxon>
        <taxon>Brassicaceae</taxon>
        <taxon>Brassiceae</taxon>
        <taxon>Brassica</taxon>
    </lineage>
</organism>
<reference evidence="1 2" key="1">
    <citation type="submission" date="2021-03" db="EMBL/GenBank/DDBJ databases">
        <authorList>
            <person name="King G.J."/>
            <person name="Bancroft I."/>
            <person name="Baten A."/>
            <person name="Bloomfield J."/>
            <person name="Borpatragohain P."/>
            <person name="He Z."/>
            <person name="Irish N."/>
            <person name="Irwin J."/>
            <person name="Liu K."/>
            <person name="Mauleon R.P."/>
            <person name="Moore J."/>
            <person name="Morris R."/>
            <person name="Ostergaard L."/>
            <person name="Wang B."/>
            <person name="Wells R."/>
        </authorList>
    </citation>
    <scope>NUCLEOTIDE SEQUENCE [LARGE SCALE GENOMIC DNA]</scope>
    <source>
        <strain evidence="1">R-o-18</strain>
        <tissue evidence="1">Leaf</tissue>
    </source>
</reference>
<name>A0ABQ7KYM2_BRACM</name>
<sequence length="98" mass="11280">MDDNLDLLPDVTHRSNKKEVGKAEIQYEGFDRLVVSFEEVPIRSCGQYVRYSPELKRPDLHAGSAPCTDPWTAVYQKGQGWRPELESFQSPESRARRL</sequence>
<protein>
    <submittedName>
        <fullName evidence="1">Uncharacterized protein</fullName>
    </submittedName>
</protein>
<dbReference type="Proteomes" id="UP000823674">
    <property type="component" value="Chromosome A07"/>
</dbReference>
<proteinExistence type="predicted"/>
<evidence type="ECO:0000313" key="2">
    <source>
        <dbReference type="Proteomes" id="UP000823674"/>
    </source>
</evidence>
<keyword evidence="2" id="KW-1185">Reference proteome</keyword>